<evidence type="ECO:0000313" key="2">
    <source>
        <dbReference type="Proteomes" id="UP001501231"/>
    </source>
</evidence>
<reference evidence="2" key="1">
    <citation type="journal article" date="2019" name="Int. J. Syst. Evol. Microbiol.">
        <title>The Global Catalogue of Microorganisms (GCM) 10K type strain sequencing project: providing services to taxonomists for standard genome sequencing and annotation.</title>
        <authorList>
            <consortium name="The Broad Institute Genomics Platform"/>
            <consortium name="The Broad Institute Genome Sequencing Center for Infectious Disease"/>
            <person name="Wu L."/>
            <person name="Ma J."/>
        </authorList>
    </citation>
    <scope>NUCLEOTIDE SEQUENCE [LARGE SCALE GENOMIC DNA]</scope>
    <source>
        <strain evidence="2">JCM 3325</strain>
    </source>
</reference>
<comment type="caution">
    <text evidence="1">The sequence shown here is derived from an EMBL/GenBank/DDBJ whole genome shotgun (WGS) entry which is preliminary data.</text>
</comment>
<evidence type="ECO:0000313" key="1">
    <source>
        <dbReference type="EMBL" id="GAA2446334.1"/>
    </source>
</evidence>
<dbReference type="EMBL" id="BAAARW010000030">
    <property type="protein sequence ID" value="GAA2446334.1"/>
    <property type="molecule type" value="Genomic_DNA"/>
</dbReference>
<dbReference type="RefSeq" id="WP_344595480.1">
    <property type="nucleotide sequence ID" value="NZ_BAAARW010000030.1"/>
</dbReference>
<name>A0ABP5X5Y3_9ACTN</name>
<sequence length="40" mass="4493">MIMKRVLPALIAGALLALAVPVAWRRIARTTRTQVHRVNQ</sequence>
<gene>
    <name evidence="1" type="ORF">GCM10010191_74160</name>
</gene>
<organism evidence="1 2">
    <name type="scientific">Actinomadura vinacea</name>
    <dbReference type="NCBI Taxonomy" id="115336"/>
    <lineage>
        <taxon>Bacteria</taxon>
        <taxon>Bacillati</taxon>
        <taxon>Actinomycetota</taxon>
        <taxon>Actinomycetes</taxon>
        <taxon>Streptosporangiales</taxon>
        <taxon>Thermomonosporaceae</taxon>
        <taxon>Actinomadura</taxon>
    </lineage>
</organism>
<keyword evidence="2" id="KW-1185">Reference proteome</keyword>
<proteinExistence type="predicted"/>
<dbReference type="Proteomes" id="UP001501231">
    <property type="component" value="Unassembled WGS sequence"/>
</dbReference>
<protein>
    <submittedName>
        <fullName evidence="1">Uncharacterized protein</fullName>
    </submittedName>
</protein>
<accession>A0ABP5X5Y3</accession>